<organism evidence="2 3">
    <name type="scientific">Aplysia californica</name>
    <name type="common">California sea hare</name>
    <dbReference type="NCBI Taxonomy" id="6500"/>
    <lineage>
        <taxon>Eukaryota</taxon>
        <taxon>Metazoa</taxon>
        <taxon>Spiralia</taxon>
        <taxon>Lophotrochozoa</taxon>
        <taxon>Mollusca</taxon>
        <taxon>Gastropoda</taxon>
        <taxon>Heterobranchia</taxon>
        <taxon>Euthyneura</taxon>
        <taxon>Tectipleura</taxon>
        <taxon>Aplysiida</taxon>
        <taxon>Aplysioidea</taxon>
        <taxon>Aplysiidae</taxon>
        <taxon>Aplysia</taxon>
    </lineage>
</organism>
<accession>A0ABM1VSA7</accession>
<keyword evidence="2" id="KW-1185">Reference proteome</keyword>
<dbReference type="Proteomes" id="UP000694888">
    <property type="component" value="Unplaced"/>
</dbReference>
<evidence type="ECO:0000313" key="3">
    <source>
        <dbReference type="RefSeq" id="XP_035825299.1"/>
    </source>
</evidence>
<keyword evidence="1" id="KW-0472">Membrane</keyword>
<reference evidence="3" key="1">
    <citation type="submission" date="2025-08" db="UniProtKB">
        <authorList>
            <consortium name="RefSeq"/>
        </authorList>
    </citation>
    <scope>IDENTIFICATION</scope>
</reference>
<sequence>MEETKSHLNHRINMLEKRIEIEGLKAVEIEKCKSEISYIRDQLWNAQKNTPISDETKISLKKDVPNYPKVRRIVTQICLVLGSCQFGLVFFYFFLVYS</sequence>
<dbReference type="RefSeq" id="XP_035825299.1">
    <property type="nucleotide sequence ID" value="XM_035969406.1"/>
</dbReference>
<name>A0ABM1VSA7_APLCA</name>
<protein>
    <submittedName>
        <fullName evidence="3">High affinity cGMP-specific 3',5'-cyclic phosphodiesterase 9A-like</fullName>
    </submittedName>
</protein>
<proteinExistence type="predicted"/>
<evidence type="ECO:0000313" key="2">
    <source>
        <dbReference type="Proteomes" id="UP000694888"/>
    </source>
</evidence>
<keyword evidence="1" id="KW-0812">Transmembrane</keyword>
<gene>
    <name evidence="3" type="primary">LOC118477579</name>
</gene>
<feature type="transmembrane region" description="Helical" evidence="1">
    <location>
        <begin position="77"/>
        <end position="97"/>
    </location>
</feature>
<evidence type="ECO:0000256" key="1">
    <source>
        <dbReference type="SAM" id="Phobius"/>
    </source>
</evidence>
<dbReference type="GeneID" id="118477579"/>
<keyword evidence="1" id="KW-1133">Transmembrane helix</keyword>